<dbReference type="Gene3D" id="1.10.1200.10">
    <property type="entry name" value="ACP-like"/>
    <property type="match status" value="1"/>
</dbReference>
<comment type="caution">
    <text evidence="1">The sequence shown here is derived from an EMBL/GenBank/DDBJ whole genome shotgun (WGS) entry which is preliminary data.</text>
</comment>
<dbReference type="SUPFAM" id="SSF47336">
    <property type="entry name" value="ACP-like"/>
    <property type="match status" value="1"/>
</dbReference>
<sequence length="96" mass="10932">MDFLDLLEAVVRETKPDFSKFSKPKSLSADLSEDRTGLDSLDMALVITVMGEIYQVPMDVLDKASDMRTVQDMKDFMEKHGKRIPETLEEAEGYIE</sequence>
<dbReference type="AlphaFoldDB" id="A0A0F9YBR1"/>
<accession>A0A0F9YBR1</accession>
<dbReference type="InterPro" id="IPR036736">
    <property type="entry name" value="ACP-like_sf"/>
</dbReference>
<name>A0A0F9YBR1_9ZZZZ</name>
<proteinExistence type="predicted"/>
<evidence type="ECO:0000313" key="1">
    <source>
        <dbReference type="EMBL" id="KKO01934.1"/>
    </source>
</evidence>
<organism evidence="1">
    <name type="scientific">marine sediment metagenome</name>
    <dbReference type="NCBI Taxonomy" id="412755"/>
    <lineage>
        <taxon>unclassified sequences</taxon>
        <taxon>metagenomes</taxon>
        <taxon>ecological metagenomes</taxon>
    </lineage>
</organism>
<dbReference type="EMBL" id="LAZR01000033">
    <property type="protein sequence ID" value="KKO01934.1"/>
    <property type="molecule type" value="Genomic_DNA"/>
</dbReference>
<protein>
    <recommendedName>
        <fullName evidence="2">Carrier domain-containing protein</fullName>
    </recommendedName>
</protein>
<reference evidence="1" key="1">
    <citation type="journal article" date="2015" name="Nature">
        <title>Complex archaea that bridge the gap between prokaryotes and eukaryotes.</title>
        <authorList>
            <person name="Spang A."/>
            <person name="Saw J.H."/>
            <person name="Jorgensen S.L."/>
            <person name="Zaremba-Niedzwiedzka K."/>
            <person name="Martijn J."/>
            <person name="Lind A.E."/>
            <person name="van Eijk R."/>
            <person name="Schleper C."/>
            <person name="Guy L."/>
            <person name="Ettema T.J."/>
        </authorList>
    </citation>
    <scope>NUCLEOTIDE SEQUENCE</scope>
</reference>
<gene>
    <name evidence="1" type="ORF">LCGC14_0112890</name>
</gene>
<evidence type="ECO:0008006" key="2">
    <source>
        <dbReference type="Google" id="ProtNLM"/>
    </source>
</evidence>